<protein>
    <submittedName>
        <fullName evidence="4">Uncharacterized protein (TIGR03084 family)</fullName>
    </submittedName>
</protein>
<reference evidence="4" key="1">
    <citation type="submission" date="2020-11" db="EMBL/GenBank/DDBJ databases">
        <title>Sequencing the genomes of 1000 actinobacteria strains.</title>
        <authorList>
            <person name="Klenk H.-P."/>
        </authorList>
    </citation>
    <scope>NUCLEOTIDE SEQUENCE</scope>
    <source>
        <strain evidence="4">DSM 45356</strain>
    </source>
</reference>
<dbReference type="NCBIfam" id="TIGR03084">
    <property type="entry name" value="TIGR03084 family metal-binding protein"/>
    <property type="match status" value="1"/>
</dbReference>
<keyword evidence="5" id="KW-1185">Reference proteome</keyword>
<feature type="domain" description="Mycothiol-dependent maleylpyruvate isomerase metal-binding" evidence="3">
    <location>
        <begin position="11"/>
        <end position="144"/>
    </location>
</feature>
<name>A0A8J7GRH6_9ACTN</name>
<dbReference type="Gene3D" id="1.20.120.450">
    <property type="entry name" value="dinb family like domain"/>
    <property type="match status" value="1"/>
</dbReference>
<dbReference type="InterPro" id="IPR034660">
    <property type="entry name" value="DinB/YfiT-like"/>
</dbReference>
<feature type="domain" description="tRNA wybutosine-synthesis" evidence="2">
    <location>
        <begin position="182"/>
        <end position="227"/>
    </location>
</feature>
<evidence type="ECO:0000313" key="4">
    <source>
        <dbReference type="EMBL" id="MBG6137384.1"/>
    </source>
</evidence>
<evidence type="ECO:0000259" key="2">
    <source>
        <dbReference type="Pfam" id="PF08608"/>
    </source>
</evidence>
<dbReference type="Pfam" id="PF08608">
    <property type="entry name" value="Wyosine_form"/>
    <property type="match status" value="1"/>
</dbReference>
<accession>A0A8J7GRH6</accession>
<dbReference type="InterPro" id="IPR017517">
    <property type="entry name" value="Maleyloyr_isom"/>
</dbReference>
<dbReference type="EMBL" id="JADOUF010000001">
    <property type="protein sequence ID" value="MBG6137384.1"/>
    <property type="molecule type" value="Genomic_DNA"/>
</dbReference>
<gene>
    <name evidence="4" type="ORF">IW245_003578</name>
</gene>
<organism evidence="4 5">
    <name type="scientific">Longispora fulva</name>
    <dbReference type="NCBI Taxonomy" id="619741"/>
    <lineage>
        <taxon>Bacteria</taxon>
        <taxon>Bacillati</taxon>
        <taxon>Actinomycetota</taxon>
        <taxon>Actinomycetes</taxon>
        <taxon>Micromonosporales</taxon>
        <taxon>Micromonosporaceae</taxon>
        <taxon>Longispora</taxon>
    </lineage>
</organism>
<dbReference type="Pfam" id="PF11716">
    <property type="entry name" value="MDMPI_N"/>
    <property type="match status" value="1"/>
</dbReference>
<dbReference type="InterPro" id="IPR024344">
    <property type="entry name" value="MDMPI_metal-binding"/>
</dbReference>
<proteinExistence type="predicted"/>
<dbReference type="SUPFAM" id="SSF109854">
    <property type="entry name" value="DinB/YfiT-like putative metalloenzymes"/>
    <property type="match status" value="1"/>
</dbReference>
<comment type="caution">
    <text evidence="4">The sequence shown here is derived from an EMBL/GenBank/DDBJ whole genome shotgun (WGS) entry which is preliminary data.</text>
</comment>
<evidence type="ECO:0000256" key="1">
    <source>
        <dbReference type="SAM" id="MobiDB-lite"/>
    </source>
</evidence>
<dbReference type="Proteomes" id="UP000622552">
    <property type="component" value="Unassembled WGS sequence"/>
</dbReference>
<dbReference type="InterPro" id="IPR017518">
    <property type="entry name" value="CHP03084"/>
</dbReference>
<evidence type="ECO:0000313" key="5">
    <source>
        <dbReference type="Proteomes" id="UP000622552"/>
    </source>
</evidence>
<feature type="compositionally biased region" description="Low complexity" evidence="1">
    <location>
        <begin position="250"/>
        <end position="263"/>
    </location>
</feature>
<evidence type="ECO:0000259" key="3">
    <source>
        <dbReference type="Pfam" id="PF11716"/>
    </source>
</evidence>
<dbReference type="GO" id="GO:0046872">
    <property type="term" value="F:metal ion binding"/>
    <property type="evidence" value="ECO:0007669"/>
    <property type="project" value="InterPro"/>
</dbReference>
<dbReference type="InterPro" id="IPR013917">
    <property type="entry name" value="tRNA_wybutosine-synth"/>
</dbReference>
<dbReference type="NCBIfam" id="TIGR03083">
    <property type="entry name" value="maleylpyruvate isomerase family mycothiol-dependent enzyme"/>
    <property type="match status" value="1"/>
</dbReference>
<sequence length="283" mass="29986">MVELADVLTDLRLEGESLEALVTPLDDAGWHRPTPAPGWTIAHQVAHLAWTDERALQAVTDPTGFLADLADIDPARFVDEGAAAGARRTPRALLAAWRDTRARLAEALATTPKATFPWYGPPMNGTSMATARIMETWAHGEDVAEALGVARRPTARLRHIAHLGVRTWSFGFAVRGLEPPAGQPRVELTAPDGDLWTWGPDDSSERVTGPALDFCLLVTQRRHRSDLALRAEGAVADRWLDIAQAFAGPPGAGRPPAGGAHLPGAGGPLASGAVAPDRSGVDA</sequence>
<feature type="region of interest" description="Disordered" evidence="1">
    <location>
        <begin position="250"/>
        <end position="283"/>
    </location>
</feature>
<dbReference type="AlphaFoldDB" id="A0A8J7GRH6"/>